<dbReference type="InterPro" id="IPR000742">
    <property type="entry name" value="EGF"/>
</dbReference>
<feature type="region of interest" description="Disordered" evidence="9">
    <location>
        <begin position="506"/>
        <end position="525"/>
    </location>
</feature>
<dbReference type="SUPFAM" id="SSF57196">
    <property type="entry name" value="EGF/Laminin"/>
    <property type="match status" value="1"/>
</dbReference>
<dbReference type="FunFam" id="2.10.25.10:FF:000038">
    <property type="entry name" value="Fibrillin 2"/>
    <property type="match status" value="2"/>
</dbReference>
<dbReference type="InterPro" id="IPR052235">
    <property type="entry name" value="Nephronectin_domain"/>
</dbReference>
<evidence type="ECO:0000313" key="12">
    <source>
        <dbReference type="Proteomes" id="UP000050741"/>
    </source>
</evidence>
<evidence type="ECO:0000259" key="10">
    <source>
        <dbReference type="PROSITE" id="PS50026"/>
    </source>
</evidence>
<reference evidence="13" key="3">
    <citation type="submission" date="2016-06" db="UniProtKB">
        <authorList>
            <consortium name="WormBaseParasite"/>
        </authorList>
    </citation>
    <scope>IDENTIFICATION</scope>
</reference>
<evidence type="ECO:0000256" key="5">
    <source>
        <dbReference type="ARBA" id="ARBA00022737"/>
    </source>
</evidence>
<dbReference type="PROSITE" id="PS50026">
    <property type="entry name" value="EGF_3"/>
    <property type="match status" value="3"/>
</dbReference>
<dbReference type="SMART" id="SM00179">
    <property type="entry name" value="EGF_CA"/>
    <property type="match status" value="5"/>
</dbReference>
<dbReference type="InterPro" id="IPR049883">
    <property type="entry name" value="NOTCH1_EGF-like"/>
</dbReference>
<dbReference type="SMART" id="SM00539">
    <property type="entry name" value="NIDO"/>
    <property type="match status" value="1"/>
</dbReference>
<dbReference type="Pfam" id="PF06119">
    <property type="entry name" value="NIDO"/>
    <property type="match status" value="1"/>
</dbReference>
<evidence type="ECO:0000313" key="13">
    <source>
        <dbReference type="WBParaSite" id="GPLIN_000833100"/>
    </source>
</evidence>
<comment type="subcellular location">
    <subcellularLocation>
        <location evidence="1">Secreted</location>
    </subcellularLocation>
</comment>
<keyword evidence="7" id="KW-0325">Glycoprotein</keyword>
<dbReference type="FunFam" id="2.10.25.10:FF:000014">
    <property type="entry name" value="Latent-transforming growth factor beta-binding protein 3"/>
    <property type="match status" value="1"/>
</dbReference>
<evidence type="ECO:0000256" key="2">
    <source>
        <dbReference type="ARBA" id="ARBA00022525"/>
    </source>
</evidence>
<evidence type="ECO:0000256" key="4">
    <source>
        <dbReference type="ARBA" id="ARBA00022729"/>
    </source>
</evidence>
<dbReference type="InterPro" id="IPR003886">
    <property type="entry name" value="NIDO_dom"/>
</dbReference>
<reference evidence="12" key="1">
    <citation type="submission" date="2013-12" db="EMBL/GenBank/DDBJ databases">
        <authorList>
            <person name="Aslett M."/>
        </authorList>
    </citation>
    <scope>NUCLEOTIDE SEQUENCE [LARGE SCALE GENOMIC DNA]</scope>
    <source>
        <strain evidence="12">Lindley</strain>
    </source>
</reference>
<dbReference type="InterPro" id="IPR009030">
    <property type="entry name" value="Growth_fac_rcpt_cys_sf"/>
</dbReference>
<keyword evidence="4" id="KW-0732">Signal</keyword>
<name>A0A183C636_GLOPA</name>
<dbReference type="GO" id="GO:0005509">
    <property type="term" value="F:calcium ion binding"/>
    <property type="evidence" value="ECO:0007669"/>
    <property type="project" value="InterPro"/>
</dbReference>
<dbReference type="Gene3D" id="2.170.300.10">
    <property type="entry name" value="Tie2 ligand-binding domain superfamily"/>
    <property type="match status" value="1"/>
</dbReference>
<dbReference type="PROSITE" id="PS01186">
    <property type="entry name" value="EGF_2"/>
    <property type="match status" value="2"/>
</dbReference>
<feature type="domain" description="EGF-like" evidence="10">
    <location>
        <begin position="606"/>
        <end position="648"/>
    </location>
</feature>
<dbReference type="PANTHER" id="PTHR24050:SF28">
    <property type="entry name" value="UROMODULIN-LIKE"/>
    <property type="match status" value="1"/>
</dbReference>
<dbReference type="SUPFAM" id="SSF57184">
    <property type="entry name" value="Growth factor receptor domain"/>
    <property type="match status" value="1"/>
</dbReference>
<feature type="domain" description="EGF-like" evidence="10">
    <location>
        <begin position="699"/>
        <end position="738"/>
    </location>
</feature>
<sequence>MELSDQTLFQGRQTMLNQSVPFIFSARLYPYGSKNGDTTLVGASSEFKLSSSDLIFLDQTFDTIWIHRNGIVSLAPDFDPPSMPKSLPILAGPPLIAAFWAKEWNAQRRRVLIRETNDETILALAQSEVNIQFRYGKEFEPNSMIHRNGIVSLAPDFDPPSMPKSLPILAGPPLIAAFWAKEWNAQRRRVLIRETNDETILALAQSEVNIQFRYGKEFEPNSMVIITWMNSEEDEENELSEADELFQLALILGNNACFAHFIFSKLPKAVKAMSGFNGPTFATSSAETVTEMPKSLMLPGSGTSETIQLTEKSNIGIPGEWLMRIDEEQIYLCGAGFQGIECVDSCLPNQWHLDCSRQCHCAEGSACNIETGECPDGKCNPECVDSCLPNQWHLDCSRQCHCAEGSACNIETGECPDGKCNPGWKGAPICDEDIDECQDESISCPDEQPDCMNTPGAYLCFCFEYDNSTGICIGSSGEVESSSASQRIPVPVASVVLTPQLGPSLDKFSNSRQNTTTTSITRPSAPKLLLLGTEKPATIQSNSGLPHKTASAIAPPLLHSASAGSSSREHSPTACSSSSCNANARCVQDVCQCSNGWNGDGKSCTDVDECSLNSTICGPYAECQNTIGSYQCVCNVGFIARSDGQGCIDVNECEEAVPGNEQITVCPQENTVCTNFVGGFDCQCKSGFSGDPLTGGCKDINECEMADHYCGSNANCTNLVGTFRCECLDGFERVPNTSNGECKDIDECTLHAACHRAATCTNVEGSYRCGCVDGFIGNGTECHETILFPIGQKRTTADKKNEFYNCTTR</sequence>
<keyword evidence="12" id="KW-1185">Reference proteome</keyword>
<evidence type="ECO:0000256" key="6">
    <source>
        <dbReference type="ARBA" id="ARBA00023157"/>
    </source>
</evidence>
<dbReference type="AlphaFoldDB" id="A0A183C636"/>
<evidence type="ECO:0000256" key="1">
    <source>
        <dbReference type="ARBA" id="ARBA00004613"/>
    </source>
</evidence>
<dbReference type="Pfam" id="PF07645">
    <property type="entry name" value="EGF_CA"/>
    <property type="match status" value="5"/>
</dbReference>
<feature type="domain" description="NIDO" evidence="11">
    <location>
        <begin position="177"/>
        <end position="328"/>
    </location>
</feature>
<keyword evidence="2" id="KW-0964">Secreted</keyword>
<dbReference type="CDD" id="cd00054">
    <property type="entry name" value="EGF_CA"/>
    <property type="match status" value="4"/>
</dbReference>
<evidence type="ECO:0000256" key="3">
    <source>
        <dbReference type="ARBA" id="ARBA00022536"/>
    </source>
</evidence>
<dbReference type="PANTHER" id="PTHR24050">
    <property type="entry name" value="PA14 DOMAIN-CONTAINING PROTEIN"/>
    <property type="match status" value="1"/>
</dbReference>
<dbReference type="SMART" id="SM00181">
    <property type="entry name" value="EGF"/>
    <property type="match status" value="6"/>
</dbReference>
<evidence type="ECO:0000256" key="7">
    <source>
        <dbReference type="ARBA" id="ARBA00023180"/>
    </source>
</evidence>
<reference evidence="12" key="2">
    <citation type="submission" date="2014-05" db="EMBL/GenBank/DDBJ databases">
        <title>The genome and life-stage specific transcriptomes of Globodera pallida elucidate key aspects of plant parasitism by a cyst nematode.</title>
        <authorList>
            <person name="Cotton J.A."/>
            <person name="Lilley C.J."/>
            <person name="Jones L.M."/>
            <person name="Kikuchi T."/>
            <person name="Reid A.J."/>
            <person name="Thorpe P."/>
            <person name="Tsai I.J."/>
            <person name="Beasley H."/>
            <person name="Blok V."/>
            <person name="Cock P.J.A."/>
            <person name="Van den Akker S.E."/>
            <person name="Holroyd N."/>
            <person name="Hunt M."/>
            <person name="Mantelin S."/>
            <person name="Naghra H."/>
            <person name="Pain A."/>
            <person name="Palomares-Rius J.E."/>
            <person name="Zarowiecki M."/>
            <person name="Berriman M."/>
            <person name="Jones J.T."/>
            <person name="Urwin P.E."/>
        </authorList>
    </citation>
    <scope>NUCLEOTIDE SEQUENCE [LARGE SCALE GENOMIC DNA]</scope>
    <source>
        <strain evidence="12">Lindley</strain>
    </source>
</reference>
<evidence type="ECO:0000256" key="9">
    <source>
        <dbReference type="SAM" id="MobiDB-lite"/>
    </source>
</evidence>
<keyword evidence="6" id="KW-1015">Disulfide bond</keyword>
<dbReference type="PROSITE" id="PS51220">
    <property type="entry name" value="NIDO"/>
    <property type="match status" value="1"/>
</dbReference>
<accession>A0A183C636</accession>
<proteinExistence type="predicted"/>
<organism evidence="12 13">
    <name type="scientific">Globodera pallida</name>
    <name type="common">Potato cyst nematode worm</name>
    <name type="synonym">Heterodera pallida</name>
    <dbReference type="NCBI Taxonomy" id="36090"/>
    <lineage>
        <taxon>Eukaryota</taxon>
        <taxon>Metazoa</taxon>
        <taxon>Ecdysozoa</taxon>
        <taxon>Nematoda</taxon>
        <taxon>Chromadorea</taxon>
        <taxon>Rhabditida</taxon>
        <taxon>Tylenchina</taxon>
        <taxon>Tylenchomorpha</taxon>
        <taxon>Tylenchoidea</taxon>
        <taxon>Heteroderidae</taxon>
        <taxon>Heteroderinae</taxon>
        <taxon>Globodera</taxon>
    </lineage>
</organism>
<feature type="domain" description="EGF-like" evidence="10">
    <location>
        <begin position="744"/>
        <end position="783"/>
    </location>
</feature>
<dbReference type="InterPro" id="IPR000152">
    <property type="entry name" value="EGF-type_Asp/Asn_hydroxyl_site"/>
</dbReference>
<dbReference type="GO" id="GO:0005576">
    <property type="term" value="C:extracellular region"/>
    <property type="evidence" value="ECO:0007669"/>
    <property type="project" value="UniProtKB-SubCell"/>
</dbReference>
<dbReference type="WBParaSite" id="GPLIN_000833100">
    <property type="protein sequence ID" value="GPLIN_000833100"/>
    <property type="gene ID" value="GPLIN_000833100"/>
</dbReference>
<evidence type="ECO:0000259" key="11">
    <source>
        <dbReference type="PROSITE" id="PS51220"/>
    </source>
</evidence>
<dbReference type="GO" id="GO:0007160">
    <property type="term" value="P:cell-matrix adhesion"/>
    <property type="evidence" value="ECO:0007669"/>
    <property type="project" value="InterPro"/>
</dbReference>
<dbReference type="InterPro" id="IPR018097">
    <property type="entry name" value="EGF_Ca-bd_CS"/>
</dbReference>
<dbReference type="Proteomes" id="UP000050741">
    <property type="component" value="Unassembled WGS sequence"/>
</dbReference>
<keyword evidence="3 8" id="KW-0245">EGF-like domain</keyword>
<comment type="caution">
    <text evidence="8">Lacks conserved residue(s) required for the propagation of feature annotation.</text>
</comment>
<dbReference type="Gene3D" id="2.10.25.10">
    <property type="entry name" value="Laminin"/>
    <property type="match status" value="5"/>
</dbReference>
<dbReference type="InterPro" id="IPR001881">
    <property type="entry name" value="EGF-like_Ca-bd_dom"/>
</dbReference>
<dbReference type="PROSITE" id="PS00010">
    <property type="entry name" value="ASX_HYDROXYL"/>
    <property type="match status" value="3"/>
</dbReference>
<keyword evidence="5" id="KW-0677">Repeat</keyword>
<dbReference type="PROSITE" id="PS01187">
    <property type="entry name" value="EGF_CA"/>
    <property type="match status" value="3"/>
</dbReference>
<feature type="compositionally biased region" description="Polar residues" evidence="9">
    <location>
        <begin position="507"/>
        <end position="522"/>
    </location>
</feature>
<protein>
    <submittedName>
        <fullName evidence="13">EGF-like domain-containing protein</fullName>
    </submittedName>
</protein>
<evidence type="ECO:0000256" key="8">
    <source>
        <dbReference type="PROSITE-ProRule" id="PRU00076"/>
    </source>
</evidence>